<keyword evidence="2" id="KW-1185">Reference proteome</keyword>
<dbReference type="EMBL" id="JAYMYS010000040">
    <property type="protein sequence ID" value="KAK7375855.1"/>
    <property type="molecule type" value="Genomic_DNA"/>
</dbReference>
<dbReference type="AlphaFoldDB" id="A0AAN9NMG9"/>
<dbReference type="Proteomes" id="UP001386955">
    <property type="component" value="Unassembled WGS sequence"/>
</dbReference>
<accession>A0AAN9NMG9</accession>
<protein>
    <submittedName>
        <fullName evidence="1">Uncharacterized protein</fullName>
    </submittedName>
</protein>
<sequence length="265" mass="29970">MAAPRLTALRYYYCDVSGSNWFLFPNSPGRNLYAALIRRGAKKCLHLLPTVFLRNSTERVDPPLPFVLATYPKVSSPRAPRRRQRKQPACSGGAAFFFTIRPGRLSLPSVAYEFTSIPGWVQFPFDFSLVAVTRIRASVSTPPKLTLRGIHSREQTQPLHTPRSTPSCISIQDPSRRVEVLRGTHYSEYPPQKRCVCQVRFVLVGLGGFDQKCYAYAQDYPSSRKLRGDWTTLRRTTARRGFTAQGPCRGKALSQRIEDAQLRTT</sequence>
<evidence type="ECO:0000313" key="2">
    <source>
        <dbReference type="Proteomes" id="UP001386955"/>
    </source>
</evidence>
<evidence type="ECO:0000313" key="1">
    <source>
        <dbReference type="EMBL" id="KAK7375855.1"/>
    </source>
</evidence>
<proteinExistence type="predicted"/>
<name>A0AAN9NMG9_PSOTE</name>
<reference evidence="1 2" key="1">
    <citation type="submission" date="2024-01" db="EMBL/GenBank/DDBJ databases">
        <title>The genomes of 5 underutilized Papilionoideae crops provide insights into root nodulation and disease resistanc.</title>
        <authorList>
            <person name="Jiang F."/>
        </authorList>
    </citation>
    <scope>NUCLEOTIDE SEQUENCE [LARGE SCALE GENOMIC DNA]</scope>
    <source>
        <strain evidence="1">DUOXIRENSHENG_FW03</strain>
        <tissue evidence="1">Leaves</tissue>
    </source>
</reference>
<organism evidence="1 2">
    <name type="scientific">Psophocarpus tetragonolobus</name>
    <name type="common">Winged bean</name>
    <name type="synonym">Dolichos tetragonolobus</name>
    <dbReference type="NCBI Taxonomy" id="3891"/>
    <lineage>
        <taxon>Eukaryota</taxon>
        <taxon>Viridiplantae</taxon>
        <taxon>Streptophyta</taxon>
        <taxon>Embryophyta</taxon>
        <taxon>Tracheophyta</taxon>
        <taxon>Spermatophyta</taxon>
        <taxon>Magnoliopsida</taxon>
        <taxon>eudicotyledons</taxon>
        <taxon>Gunneridae</taxon>
        <taxon>Pentapetalae</taxon>
        <taxon>rosids</taxon>
        <taxon>fabids</taxon>
        <taxon>Fabales</taxon>
        <taxon>Fabaceae</taxon>
        <taxon>Papilionoideae</taxon>
        <taxon>50 kb inversion clade</taxon>
        <taxon>NPAAA clade</taxon>
        <taxon>indigoferoid/millettioid clade</taxon>
        <taxon>Phaseoleae</taxon>
        <taxon>Psophocarpus</taxon>
    </lineage>
</organism>
<comment type="caution">
    <text evidence="1">The sequence shown here is derived from an EMBL/GenBank/DDBJ whole genome shotgun (WGS) entry which is preliminary data.</text>
</comment>
<gene>
    <name evidence="1" type="ORF">VNO78_35168</name>
</gene>